<evidence type="ECO:0000256" key="5">
    <source>
        <dbReference type="SAM" id="MobiDB-lite"/>
    </source>
</evidence>
<evidence type="ECO:0000256" key="2">
    <source>
        <dbReference type="ARBA" id="ARBA00022692"/>
    </source>
</evidence>
<proteinExistence type="predicted"/>
<feature type="region of interest" description="Disordered" evidence="5">
    <location>
        <begin position="18"/>
        <end position="56"/>
    </location>
</feature>
<dbReference type="Pfam" id="PF00664">
    <property type="entry name" value="ABC_membrane"/>
    <property type="match status" value="1"/>
</dbReference>
<evidence type="ECO:0000256" key="6">
    <source>
        <dbReference type="SAM" id="Phobius"/>
    </source>
</evidence>
<dbReference type="InterPro" id="IPR039421">
    <property type="entry name" value="Type_1_exporter"/>
</dbReference>
<dbReference type="STRING" id="22663.A0A2I0HU38"/>
<dbReference type="InterPro" id="IPR011527">
    <property type="entry name" value="ABC1_TM_dom"/>
</dbReference>
<dbReference type="EMBL" id="PGOL01005437">
    <property type="protein sequence ID" value="PKI35227.1"/>
    <property type="molecule type" value="Genomic_DNA"/>
</dbReference>
<accession>A0A2I0HU38</accession>
<dbReference type="SUPFAM" id="SSF90123">
    <property type="entry name" value="ABC transporter transmembrane region"/>
    <property type="match status" value="1"/>
</dbReference>
<feature type="transmembrane region" description="Helical" evidence="6">
    <location>
        <begin position="85"/>
        <end position="108"/>
    </location>
</feature>
<name>A0A2I0HU38_PUNGR</name>
<dbReference type="GO" id="GO:0005524">
    <property type="term" value="F:ATP binding"/>
    <property type="evidence" value="ECO:0007669"/>
    <property type="project" value="InterPro"/>
</dbReference>
<protein>
    <recommendedName>
        <fullName evidence="7">ABC transmembrane type-1 domain-containing protein</fullName>
    </recommendedName>
</protein>
<organism evidence="8 9">
    <name type="scientific">Punica granatum</name>
    <name type="common">Pomegranate</name>
    <dbReference type="NCBI Taxonomy" id="22663"/>
    <lineage>
        <taxon>Eukaryota</taxon>
        <taxon>Viridiplantae</taxon>
        <taxon>Streptophyta</taxon>
        <taxon>Embryophyta</taxon>
        <taxon>Tracheophyta</taxon>
        <taxon>Spermatophyta</taxon>
        <taxon>Magnoliopsida</taxon>
        <taxon>eudicotyledons</taxon>
        <taxon>Gunneridae</taxon>
        <taxon>Pentapetalae</taxon>
        <taxon>rosids</taxon>
        <taxon>malvids</taxon>
        <taxon>Myrtales</taxon>
        <taxon>Lythraceae</taxon>
        <taxon>Punica</taxon>
    </lineage>
</organism>
<dbReference type="PROSITE" id="PS50929">
    <property type="entry name" value="ABC_TM1F"/>
    <property type="match status" value="1"/>
</dbReference>
<gene>
    <name evidence="8" type="ORF">CRG98_044393</name>
</gene>
<dbReference type="Proteomes" id="UP000233551">
    <property type="component" value="Unassembled WGS sequence"/>
</dbReference>
<comment type="subcellular location">
    <subcellularLocation>
        <location evidence="1">Membrane</location>
        <topology evidence="1">Multi-pass membrane protein</topology>
    </subcellularLocation>
</comment>
<feature type="compositionally biased region" description="Low complexity" evidence="5">
    <location>
        <begin position="38"/>
        <end position="52"/>
    </location>
</feature>
<dbReference type="PANTHER" id="PTHR24222">
    <property type="entry name" value="ABC TRANSPORTER B FAMILY"/>
    <property type="match status" value="1"/>
</dbReference>
<keyword evidence="3 6" id="KW-1133">Transmembrane helix</keyword>
<dbReference type="PANTHER" id="PTHR24222:SF52">
    <property type="entry name" value="ABC TRANSPORTER B FAMILY MEMBER 20-RELATED"/>
    <property type="match status" value="1"/>
</dbReference>
<feature type="domain" description="ABC transmembrane type-1" evidence="7">
    <location>
        <begin position="89"/>
        <end position="209"/>
    </location>
</feature>
<dbReference type="AlphaFoldDB" id="A0A2I0HU38"/>
<evidence type="ECO:0000259" key="7">
    <source>
        <dbReference type="PROSITE" id="PS50929"/>
    </source>
</evidence>
<evidence type="ECO:0000313" key="8">
    <source>
        <dbReference type="EMBL" id="PKI35227.1"/>
    </source>
</evidence>
<keyword evidence="9" id="KW-1185">Reference proteome</keyword>
<feature type="non-terminal residue" evidence="8">
    <location>
        <position position="210"/>
    </location>
</feature>
<reference evidence="8 9" key="1">
    <citation type="submission" date="2017-11" db="EMBL/GenBank/DDBJ databases">
        <title>De-novo sequencing of pomegranate (Punica granatum L.) genome.</title>
        <authorList>
            <person name="Akparov Z."/>
            <person name="Amiraslanov A."/>
            <person name="Hajiyeva S."/>
            <person name="Abbasov M."/>
            <person name="Kaur K."/>
            <person name="Hamwieh A."/>
            <person name="Solovyev V."/>
            <person name="Salamov A."/>
            <person name="Braich B."/>
            <person name="Kosarev P."/>
            <person name="Mahmoud A."/>
            <person name="Hajiyev E."/>
            <person name="Babayeva S."/>
            <person name="Izzatullayeva V."/>
            <person name="Mammadov A."/>
            <person name="Mammadov A."/>
            <person name="Sharifova S."/>
            <person name="Ojaghi J."/>
            <person name="Eynullazada K."/>
            <person name="Bayramov B."/>
            <person name="Abdulazimova A."/>
            <person name="Shahmuradov I."/>
        </authorList>
    </citation>
    <scope>NUCLEOTIDE SEQUENCE [LARGE SCALE GENOMIC DNA]</scope>
    <source>
        <strain evidence="9">cv. AG2017</strain>
        <tissue evidence="8">Leaf</tissue>
    </source>
</reference>
<dbReference type="Gene3D" id="1.20.1560.10">
    <property type="entry name" value="ABC transporter type 1, transmembrane domain"/>
    <property type="match status" value="1"/>
</dbReference>
<keyword evidence="4 6" id="KW-0472">Membrane</keyword>
<evidence type="ECO:0000313" key="9">
    <source>
        <dbReference type="Proteomes" id="UP000233551"/>
    </source>
</evidence>
<evidence type="ECO:0000256" key="1">
    <source>
        <dbReference type="ARBA" id="ARBA00004141"/>
    </source>
</evidence>
<evidence type="ECO:0000256" key="3">
    <source>
        <dbReference type="ARBA" id="ARBA00022989"/>
    </source>
</evidence>
<dbReference type="GO" id="GO:0140359">
    <property type="term" value="F:ABC-type transporter activity"/>
    <property type="evidence" value="ECO:0007669"/>
    <property type="project" value="InterPro"/>
</dbReference>
<dbReference type="InterPro" id="IPR036640">
    <property type="entry name" value="ABC1_TM_sf"/>
</dbReference>
<dbReference type="GO" id="GO:0005886">
    <property type="term" value="C:plasma membrane"/>
    <property type="evidence" value="ECO:0007669"/>
    <property type="project" value="TreeGrafter"/>
</dbReference>
<keyword evidence="2 6" id="KW-0812">Transmembrane</keyword>
<comment type="caution">
    <text evidence="8">The sequence shown here is derived from an EMBL/GenBank/DDBJ whole genome shotgun (WGS) entry which is preliminary data.</text>
</comment>
<feature type="transmembrane region" description="Helical" evidence="6">
    <location>
        <begin position="138"/>
        <end position="159"/>
    </location>
</feature>
<sequence>MMISRGLFGWSPPHIQPLTPVSEVSEPPESPSPYLDMSAEGGASGAPGAAQVEAEEEMEEAEEIEPPPAAVPFSRLFACADRLDWALMAVGSLAAAAHGTALVVYLHYFAKIVQVLSLGPSAPNAEVFDRFKELALSLLYIAVGVFAAGWIEVSCWILTGERQTAVIRSRYVQVLLNQDMSFFDTYGNNGDIVSQVLSDVLLIQSALSEK</sequence>
<evidence type="ECO:0000256" key="4">
    <source>
        <dbReference type="ARBA" id="ARBA00023136"/>
    </source>
</evidence>